<gene>
    <name evidence="11" type="ORF">BN860_00738g</name>
</gene>
<keyword evidence="6" id="KW-0822">Tryptophan biosynthesis</keyword>
<dbReference type="GO" id="GO:0000162">
    <property type="term" value="P:L-tryptophan biosynthetic process"/>
    <property type="evidence" value="ECO:0007669"/>
    <property type="project" value="UniProtKB-KW"/>
</dbReference>
<evidence type="ECO:0000313" key="11">
    <source>
        <dbReference type="EMBL" id="CDF90694.1"/>
    </source>
</evidence>
<evidence type="ECO:0000256" key="1">
    <source>
        <dbReference type="ARBA" id="ARBA00004907"/>
    </source>
</evidence>
<dbReference type="PANTHER" id="PTHR43285">
    <property type="entry name" value="ANTHRANILATE PHOSPHORIBOSYLTRANSFERASE"/>
    <property type="match status" value="1"/>
</dbReference>
<evidence type="ECO:0000256" key="3">
    <source>
        <dbReference type="ARBA" id="ARBA00022605"/>
    </source>
</evidence>
<dbReference type="Proteomes" id="UP000019375">
    <property type="component" value="Unassembled WGS sequence"/>
</dbReference>
<dbReference type="EC" id="2.4.2.18" evidence="2"/>
<accession>A0A8J2TAR7</accession>
<dbReference type="InterPro" id="IPR005940">
    <property type="entry name" value="Anthranilate_Pribosyl_Tfrase"/>
</dbReference>
<dbReference type="Gene3D" id="3.40.1030.10">
    <property type="entry name" value="Nucleoside phosphorylase/phosphoribosyltransferase catalytic domain"/>
    <property type="match status" value="1"/>
</dbReference>
<dbReference type="InterPro" id="IPR000312">
    <property type="entry name" value="Glycosyl_Trfase_fam3"/>
</dbReference>
<dbReference type="NCBIfam" id="TIGR01245">
    <property type="entry name" value="trpD"/>
    <property type="match status" value="1"/>
</dbReference>
<organism evidence="11 12">
    <name type="scientific">Zygosaccharomyces bailii (strain CLIB 213 / ATCC 58445 / CBS 680 / BCRC 21525 / NBRC 1098 / NCYC 1416 / NRRL Y-2227)</name>
    <dbReference type="NCBI Taxonomy" id="1333698"/>
    <lineage>
        <taxon>Eukaryota</taxon>
        <taxon>Fungi</taxon>
        <taxon>Dikarya</taxon>
        <taxon>Ascomycota</taxon>
        <taxon>Saccharomycotina</taxon>
        <taxon>Saccharomycetes</taxon>
        <taxon>Saccharomycetales</taxon>
        <taxon>Saccharomycetaceae</taxon>
        <taxon>Zygosaccharomyces</taxon>
    </lineage>
</organism>
<dbReference type="GO" id="GO:0004048">
    <property type="term" value="F:anthranilate phosphoribosyltransferase activity"/>
    <property type="evidence" value="ECO:0007669"/>
    <property type="project" value="UniProtKB-EC"/>
</dbReference>
<evidence type="ECO:0000256" key="7">
    <source>
        <dbReference type="ARBA" id="ARBA00023141"/>
    </source>
</evidence>
<keyword evidence="5" id="KW-0808">Transferase</keyword>
<evidence type="ECO:0000256" key="5">
    <source>
        <dbReference type="ARBA" id="ARBA00022679"/>
    </source>
</evidence>
<reference evidence="12" key="1">
    <citation type="journal article" date="2013" name="Genome Announc.">
        <title>Genome sequence of the food spoilage yeast Zygosaccharomyces bailii CLIB 213(T).</title>
        <authorList>
            <person name="Galeote V."/>
            <person name="Bigey F."/>
            <person name="Devillers H."/>
            <person name="Neuveglise C."/>
            <person name="Dequin S."/>
        </authorList>
    </citation>
    <scope>NUCLEOTIDE SEQUENCE [LARGE SCALE GENOMIC DNA]</scope>
    <source>
        <strain evidence="12">CLIB 213 / ATCC 58445 / CBS 680 / CCRC 21525 / NBRC 1098 / NCYC 1416 / NRRL Y-2227</strain>
    </source>
</reference>
<evidence type="ECO:0000256" key="9">
    <source>
        <dbReference type="ARBA" id="ARBA00071401"/>
    </source>
</evidence>
<keyword evidence="3" id="KW-0028">Amino-acid biosynthesis</keyword>
<dbReference type="EMBL" id="HG316461">
    <property type="protein sequence ID" value="CDF90694.1"/>
    <property type="molecule type" value="Genomic_DNA"/>
</dbReference>
<dbReference type="AlphaFoldDB" id="A0A8J2TAR7"/>
<evidence type="ECO:0000256" key="4">
    <source>
        <dbReference type="ARBA" id="ARBA00022676"/>
    </source>
</evidence>
<comment type="pathway">
    <text evidence="1">Amino-acid biosynthesis; L-tryptophan biosynthesis; L-tryptophan from chorismate: step 2/5.</text>
</comment>
<evidence type="ECO:0000259" key="10">
    <source>
        <dbReference type="Pfam" id="PF00591"/>
    </source>
</evidence>
<keyword evidence="7" id="KW-0057">Aromatic amino acid biosynthesis</keyword>
<sequence length="377" mass="40621">MSTADSLIRLTKKLLVHPPTLTGADLHLAISIILNLLKNVENSSDGDELVLKQNITIGSFLTALRTTGLDHKAEYIAEAARAVLAHSATVNLETSDKDALVLDIVGTGGDGQNTFNVSTSAAIVASGIPGFKVCKHGGKASTSNSGAGDMIIQLGCDISKVTNVTVPQLWDTNSFLFLLAPYFHNGMKLVAQIRKLLGIPTIFNVLGPLLHPVSHVNRRVLGVYSKELAPEYAKAAALVYPSSETFVVWGQVGLDEVSPIGKSTIWHVNPMLKGSKVNVFEVEPSMFGLEEHDLSQCKSLGPLPNAKVLKEEILSGKRHLGDNDPIYDYVLLNTAVLYCLCKGHTNWKEGISEAEQSIHSGKALASLEQFIDHVKQL</sequence>
<dbReference type="GO" id="GO:0005829">
    <property type="term" value="C:cytosol"/>
    <property type="evidence" value="ECO:0007669"/>
    <property type="project" value="TreeGrafter"/>
</dbReference>
<comment type="similarity">
    <text evidence="8">Belongs to the anthranilate phosphoribosyltransferase family.</text>
</comment>
<evidence type="ECO:0000256" key="6">
    <source>
        <dbReference type="ARBA" id="ARBA00022822"/>
    </source>
</evidence>
<dbReference type="PANTHER" id="PTHR43285:SF2">
    <property type="entry name" value="ANTHRANILATE PHOSPHORIBOSYLTRANSFERASE"/>
    <property type="match status" value="1"/>
</dbReference>
<proteinExistence type="inferred from homology"/>
<evidence type="ECO:0000256" key="2">
    <source>
        <dbReference type="ARBA" id="ARBA00011948"/>
    </source>
</evidence>
<feature type="domain" description="Glycosyl transferase family 3" evidence="10">
    <location>
        <begin position="101"/>
        <end position="364"/>
    </location>
</feature>
<dbReference type="Pfam" id="PF00591">
    <property type="entry name" value="Glycos_transf_3"/>
    <property type="match status" value="1"/>
</dbReference>
<dbReference type="FunFam" id="3.40.1030.10:FF:000002">
    <property type="entry name" value="Anthranilate phosphoribosyltransferase"/>
    <property type="match status" value="1"/>
</dbReference>
<dbReference type="InterPro" id="IPR035902">
    <property type="entry name" value="Nuc_phospho_transferase"/>
</dbReference>
<protein>
    <recommendedName>
        <fullName evidence="9">Anthranilate phosphoribosyltransferase</fullName>
        <ecNumber evidence="2">2.4.2.18</ecNumber>
    </recommendedName>
</protein>
<dbReference type="OrthoDB" id="427800at2759"/>
<keyword evidence="12" id="KW-1185">Reference proteome</keyword>
<evidence type="ECO:0000256" key="8">
    <source>
        <dbReference type="ARBA" id="ARBA00061500"/>
    </source>
</evidence>
<dbReference type="SUPFAM" id="SSF52418">
    <property type="entry name" value="Nucleoside phosphorylase/phosphoribosyltransferase catalytic domain"/>
    <property type="match status" value="1"/>
</dbReference>
<evidence type="ECO:0000313" key="12">
    <source>
        <dbReference type="Proteomes" id="UP000019375"/>
    </source>
</evidence>
<keyword evidence="4" id="KW-0328">Glycosyltransferase</keyword>
<name>A0A8J2TAR7_ZYGB2</name>